<protein>
    <submittedName>
        <fullName evidence="1">Uncharacterized protein</fullName>
    </submittedName>
</protein>
<accession>A0ACB8UPU2</accession>
<organism evidence="1">
    <name type="scientific">Ophidiomyces ophidiicola</name>
    <dbReference type="NCBI Taxonomy" id="1387563"/>
    <lineage>
        <taxon>Eukaryota</taxon>
        <taxon>Fungi</taxon>
        <taxon>Dikarya</taxon>
        <taxon>Ascomycota</taxon>
        <taxon>Pezizomycotina</taxon>
        <taxon>Eurotiomycetes</taxon>
        <taxon>Eurotiomycetidae</taxon>
        <taxon>Onygenales</taxon>
        <taxon>Onygenaceae</taxon>
        <taxon>Ophidiomyces</taxon>
    </lineage>
</organism>
<dbReference type="EMBL" id="JALBCA010000228">
    <property type="protein sequence ID" value="KAI2381223.1"/>
    <property type="molecule type" value="Genomic_DNA"/>
</dbReference>
<sequence length="802" mass="87441">MPAPINGKYPHSANPGETIGRSRGQATALQQKSIHFSPGASAPSQNEQSIPAHAPHTIASKLQLPPVVHHGVWEKNTKRTPDRYEESLATKMPLKERRQPASTRDDNEEERLGVYGVSLSASPAGEKRPRFSANTHLPLFCWKRHSASTEFRHRSVELGLRDTKGILQEQDNTAQHYMLANATSSSAANASETVSRMSKCSQSDLEANSGGSLDIRVSEMMAIGNRNQNDRVEPERAYHRGVLSRLLRLHHSRDTTEVHERSIFSSILPSQHTNRRTFSVGQMTPCSKQKWYEKTKNLSSSSLRTSVSDSPRLFSGGLNDSRHLGSNAMLGAAAKKLSSLPHPEEEEIRTRVPVAKTISRQRYVVQLCQALMRYGAPTHRLEEYMHTTARALELDAQFLYLPGCMFVSFSNVTTHTTELKLLRYPQGVDLGRLADVHQVYKEIVHDIIGVEEATQKLDDIMNRNDQFNKWWLIFLYGCASATVGPFAFGAGVQDMPVAFLLGCVMGALNYLVVPRFPLYSNVFELTAALATSFLARALGSIPAPTGESRRLFCFPAVAQSAIALILPGYIVLCSSLELQSRNMLAGSVRLVYAIIYSLVLGFGLMLGTAFYGSIDPAASSASACGDDAARFGGWNEYARKFPAVALFTVCLIMIHQAKWTQTPVMLMISVAGYAVTFFSAKRFPDNTQVASALGAFVIGVLGNLYSRLRHGLAVAAMLPAIFVQVPSGLAASGSLVAGLAFANGINGNSTALDIGTSKVYGGVVFDLEYGMVQISISISGGLFLAALVVYPLGKRRSGLFSL</sequence>
<proteinExistence type="predicted"/>
<gene>
    <name evidence="1" type="ORF">LOY88_006816</name>
</gene>
<name>A0ACB8UPU2_9EURO</name>
<comment type="caution">
    <text evidence="1">The sequence shown here is derived from an EMBL/GenBank/DDBJ whole genome shotgun (WGS) entry which is preliminary data.</text>
</comment>
<reference evidence="1" key="1">
    <citation type="journal article" date="2022" name="bioRxiv">
        <title>Population genetic analysis of Ophidiomyces ophidiicola, the causative agent of snake fungal disease, indicates recent introductions to the USA.</title>
        <authorList>
            <person name="Ladner J.T."/>
            <person name="Palmer J.M."/>
            <person name="Ettinger C.L."/>
            <person name="Stajich J.E."/>
            <person name="Farrell T.M."/>
            <person name="Glorioso B.M."/>
            <person name="Lawson B."/>
            <person name="Price S.J."/>
            <person name="Stengle A.G."/>
            <person name="Grear D.A."/>
            <person name="Lorch J.M."/>
        </authorList>
    </citation>
    <scope>NUCLEOTIDE SEQUENCE</scope>
    <source>
        <strain evidence="1">NWHC 24266-5</strain>
    </source>
</reference>
<evidence type="ECO:0000313" key="1">
    <source>
        <dbReference type="EMBL" id="KAI2381223.1"/>
    </source>
</evidence>